<comment type="caution">
    <text evidence="2">The sequence shown here is derived from an EMBL/GenBank/DDBJ whole genome shotgun (WGS) entry which is preliminary data.</text>
</comment>
<keyword evidence="3" id="KW-1185">Reference proteome</keyword>
<evidence type="ECO:0000313" key="3">
    <source>
        <dbReference type="Proteomes" id="UP001559025"/>
    </source>
</evidence>
<gene>
    <name evidence="2" type="ORF">V1479_10150</name>
</gene>
<organism evidence="2 3">
    <name type="scientific">Neoaquamicrobium sediminum</name>
    <dbReference type="NCBI Taxonomy" id="1849104"/>
    <lineage>
        <taxon>Bacteria</taxon>
        <taxon>Pseudomonadati</taxon>
        <taxon>Pseudomonadota</taxon>
        <taxon>Alphaproteobacteria</taxon>
        <taxon>Hyphomicrobiales</taxon>
        <taxon>Phyllobacteriaceae</taxon>
        <taxon>Neoaquamicrobium</taxon>
    </lineage>
</organism>
<evidence type="ECO:0000313" key="2">
    <source>
        <dbReference type="EMBL" id="MEX4007665.1"/>
    </source>
</evidence>
<feature type="domain" description="PilZ" evidence="1">
    <location>
        <begin position="18"/>
        <end position="97"/>
    </location>
</feature>
<name>A0ABV3WSM7_9HYPH</name>
<dbReference type="RefSeq" id="WP_368802777.1">
    <property type="nucleotide sequence ID" value="NZ_JAZHFV010000002.1"/>
</dbReference>
<dbReference type="InterPro" id="IPR009875">
    <property type="entry name" value="PilZ_domain"/>
</dbReference>
<dbReference type="Proteomes" id="UP001559025">
    <property type="component" value="Unassembled WGS sequence"/>
</dbReference>
<dbReference type="Pfam" id="PF07238">
    <property type="entry name" value="PilZ"/>
    <property type="match status" value="1"/>
</dbReference>
<dbReference type="EMBL" id="JAZHFV010000002">
    <property type="protein sequence ID" value="MEX4007665.1"/>
    <property type="molecule type" value="Genomic_DNA"/>
</dbReference>
<protein>
    <submittedName>
        <fullName evidence="2">PilZ domain-containing protein</fullName>
    </submittedName>
</protein>
<reference evidence="2 3" key="1">
    <citation type="submission" date="2024-01" db="EMBL/GenBank/DDBJ databases">
        <title>New evidence supports the origin of RcGTA from prophage.</title>
        <authorList>
            <person name="Xu Y."/>
            <person name="Liu B."/>
            <person name="Chen F."/>
        </authorList>
    </citation>
    <scope>NUCLEOTIDE SEQUENCE [LARGE SCALE GENOMIC DNA]</scope>
    <source>
        <strain evidence="2 3">CBW1107-2</strain>
    </source>
</reference>
<evidence type="ECO:0000259" key="1">
    <source>
        <dbReference type="Pfam" id="PF07238"/>
    </source>
</evidence>
<accession>A0ABV3WSM7</accession>
<dbReference type="SUPFAM" id="SSF141371">
    <property type="entry name" value="PilZ domain-like"/>
    <property type="match status" value="1"/>
</dbReference>
<proteinExistence type="predicted"/>
<sequence>MEPITTKSIGLDGEVFEERRRETRRRAFKGATLTFNGGYGAFECVVRNISEGGARLTFGEASAVPARFDLAMSGDVRSRAAVVRWRSLTDVGVEFVPA</sequence>